<evidence type="ECO:0000313" key="9">
    <source>
        <dbReference type="Proteomes" id="UP000644699"/>
    </source>
</evidence>
<dbReference type="InterPro" id="IPR016162">
    <property type="entry name" value="Ald_DH_N"/>
</dbReference>
<evidence type="ECO:0000256" key="2">
    <source>
        <dbReference type="ARBA" id="ARBA00022958"/>
    </source>
</evidence>
<dbReference type="FunFam" id="3.40.605.10:FF:000005">
    <property type="entry name" value="Succinate-semialdehyde dehydrogenase I"/>
    <property type="match status" value="1"/>
</dbReference>
<comment type="similarity">
    <text evidence="1 6">Belongs to the aldehyde dehydrogenase family.</text>
</comment>
<dbReference type="RefSeq" id="WP_188907168.1">
    <property type="nucleotide sequence ID" value="NZ_BMIQ01000001.1"/>
</dbReference>
<proteinExistence type="inferred from homology"/>
<accession>A0A916ZFE1</accession>
<dbReference type="InterPro" id="IPR029510">
    <property type="entry name" value="Ald_DH_CS_GLU"/>
</dbReference>
<evidence type="ECO:0000256" key="3">
    <source>
        <dbReference type="ARBA" id="ARBA00023002"/>
    </source>
</evidence>
<evidence type="ECO:0000256" key="6">
    <source>
        <dbReference type="RuleBase" id="RU003345"/>
    </source>
</evidence>
<dbReference type="GO" id="GO:0004777">
    <property type="term" value="F:succinate-semialdehyde dehydrogenase (NAD+) activity"/>
    <property type="evidence" value="ECO:0007669"/>
    <property type="project" value="TreeGrafter"/>
</dbReference>
<dbReference type="GO" id="GO:0009450">
    <property type="term" value="P:gamma-aminobutyric acid catabolic process"/>
    <property type="evidence" value="ECO:0007669"/>
    <property type="project" value="InterPro"/>
</dbReference>
<dbReference type="PANTHER" id="PTHR43353:SF5">
    <property type="entry name" value="SUCCINATE-SEMIALDEHYDE DEHYDROGENASE, MITOCHONDRIAL"/>
    <property type="match status" value="1"/>
</dbReference>
<dbReference type="Gene3D" id="3.40.605.10">
    <property type="entry name" value="Aldehyde Dehydrogenase, Chain A, domain 1"/>
    <property type="match status" value="1"/>
</dbReference>
<dbReference type="FunFam" id="3.40.605.10:FF:000026">
    <property type="entry name" value="Aldehyde dehydrogenase, putative"/>
    <property type="match status" value="1"/>
</dbReference>
<dbReference type="Proteomes" id="UP000644699">
    <property type="component" value="Unassembled WGS sequence"/>
</dbReference>
<dbReference type="NCBIfam" id="TIGR01780">
    <property type="entry name" value="SSADH"/>
    <property type="match status" value="1"/>
</dbReference>
<organism evidence="8 9">
    <name type="scientific">Aureimonas endophytica</name>
    <dbReference type="NCBI Taxonomy" id="2027858"/>
    <lineage>
        <taxon>Bacteria</taxon>
        <taxon>Pseudomonadati</taxon>
        <taxon>Pseudomonadota</taxon>
        <taxon>Alphaproteobacteria</taxon>
        <taxon>Hyphomicrobiales</taxon>
        <taxon>Aurantimonadaceae</taxon>
        <taxon>Aureimonas</taxon>
    </lineage>
</organism>
<dbReference type="PROSITE" id="PS00687">
    <property type="entry name" value="ALDEHYDE_DEHYDR_GLU"/>
    <property type="match status" value="1"/>
</dbReference>
<dbReference type="SUPFAM" id="SSF53720">
    <property type="entry name" value="ALDH-like"/>
    <property type="match status" value="1"/>
</dbReference>
<name>A0A916ZFE1_9HYPH</name>
<dbReference type="FunFam" id="3.40.309.10:FF:000004">
    <property type="entry name" value="Succinate-semialdehyde dehydrogenase I"/>
    <property type="match status" value="1"/>
</dbReference>
<dbReference type="CDD" id="cd07103">
    <property type="entry name" value="ALDH_F5_SSADH_GabD"/>
    <property type="match status" value="1"/>
</dbReference>
<protein>
    <submittedName>
        <fullName evidence="8">NAD-dependent succinate-semialdehyde dehydrogenase</fullName>
    </submittedName>
</protein>
<feature type="domain" description="Aldehyde dehydrogenase" evidence="7">
    <location>
        <begin position="27"/>
        <end position="478"/>
    </location>
</feature>
<evidence type="ECO:0000256" key="5">
    <source>
        <dbReference type="PROSITE-ProRule" id="PRU10007"/>
    </source>
</evidence>
<dbReference type="AlphaFoldDB" id="A0A916ZFE1"/>
<comment type="caution">
    <text evidence="8">The sequence shown here is derived from an EMBL/GenBank/DDBJ whole genome shotgun (WGS) entry which is preliminary data.</text>
</comment>
<keyword evidence="2" id="KW-0630">Potassium</keyword>
<dbReference type="PROSITE" id="PS00070">
    <property type="entry name" value="ALDEHYDE_DEHYDR_CYS"/>
    <property type="match status" value="1"/>
</dbReference>
<dbReference type="PANTHER" id="PTHR43353">
    <property type="entry name" value="SUCCINATE-SEMIALDEHYDE DEHYDROGENASE, MITOCHONDRIAL"/>
    <property type="match status" value="1"/>
</dbReference>
<evidence type="ECO:0000256" key="1">
    <source>
        <dbReference type="ARBA" id="ARBA00009986"/>
    </source>
</evidence>
<evidence type="ECO:0000259" key="7">
    <source>
        <dbReference type="Pfam" id="PF00171"/>
    </source>
</evidence>
<gene>
    <name evidence="8" type="ORF">GCM10011390_11020</name>
</gene>
<dbReference type="Pfam" id="PF00171">
    <property type="entry name" value="Aldedh"/>
    <property type="match status" value="1"/>
</dbReference>
<reference evidence="8" key="2">
    <citation type="submission" date="2020-09" db="EMBL/GenBank/DDBJ databases">
        <authorList>
            <person name="Sun Q."/>
            <person name="Zhou Y."/>
        </authorList>
    </citation>
    <scope>NUCLEOTIDE SEQUENCE</scope>
    <source>
        <strain evidence="8">CGMCC 1.15367</strain>
    </source>
</reference>
<feature type="active site" evidence="5">
    <location>
        <position position="256"/>
    </location>
</feature>
<evidence type="ECO:0000313" key="8">
    <source>
        <dbReference type="EMBL" id="GGD94086.1"/>
    </source>
</evidence>
<keyword evidence="3 6" id="KW-0560">Oxidoreductase</keyword>
<dbReference type="InterPro" id="IPR016160">
    <property type="entry name" value="Ald_DH_CS_CYS"/>
</dbReference>
<keyword evidence="9" id="KW-1185">Reference proteome</keyword>
<dbReference type="InterPro" id="IPR016161">
    <property type="entry name" value="Ald_DH/histidinol_DH"/>
</dbReference>
<evidence type="ECO:0000256" key="4">
    <source>
        <dbReference type="ARBA" id="ARBA00023097"/>
    </source>
</evidence>
<keyword evidence="4" id="KW-0558">Oxidation</keyword>
<dbReference type="InterPro" id="IPR010102">
    <property type="entry name" value="Succ_semiAld_DH"/>
</dbReference>
<dbReference type="InterPro" id="IPR015590">
    <property type="entry name" value="Aldehyde_DH_dom"/>
</dbReference>
<dbReference type="InterPro" id="IPR016163">
    <property type="entry name" value="Ald_DH_C"/>
</dbReference>
<reference evidence="8" key="1">
    <citation type="journal article" date="2014" name="Int. J. Syst. Evol. Microbiol.">
        <title>Complete genome sequence of Corynebacterium casei LMG S-19264T (=DSM 44701T), isolated from a smear-ripened cheese.</title>
        <authorList>
            <consortium name="US DOE Joint Genome Institute (JGI-PGF)"/>
            <person name="Walter F."/>
            <person name="Albersmeier A."/>
            <person name="Kalinowski J."/>
            <person name="Ruckert C."/>
        </authorList>
    </citation>
    <scope>NUCLEOTIDE SEQUENCE</scope>
    <source>
        <strain evidence="8">CGMCC 1.15367</strain>
    </source>
</reference>
<dbReference type="EMBL" id="BMIQ01000001">
    <property type="protein sequence ID" value="GGD94086.1"/>
    <property type="molecule type" value="Genomic_DNA"/>
</dbReference>
<dbReference type="InterPro" id="IPR050740">
    <property type="entry name" value="Aldehyde_DH_Superfamily"/>
</dbReference>
<sequence length="484" mass="50968">MNGLRNEALFRERQLIGGVWDAAGDGAVIEVIDPATQRPLGTVPDAGTGDTRAAIGAAAAAFGPWRAKTHAERASLLERWYALMIDNLEDLARILTAEQGKPLAEARGEIRYGASFVKWFAEEARRIGGGTVPSPTPDRRIVVLKEPVGVCGIITPWNFPNAMITRKVAPALAAGCTVVIKPSDLTPYSALALGVLAEEAGIPAGVVNILTGRPEAIGAELTANETVRKISFTGSTRVGALLMRQSADSIKRLSLELGGNAPFIVFDDADLDRAVEGALASKFRNGGQTCVCANRILVQAGIHDRFAEALAARVSAMKVGPGTAEGTDIGPMINRAAIDKIDRHVSDAMAKGAKLLSRLPALPEGPQYTAPVVLGGATTEMLVASEETFGPVAPLFRFETEEEAIALANGTPFGLAAYFFTESLKRSWRVAEALEFGMVGLNTGAISTEVAPFGGVKQSGLGREGGELGIEEYLEVKAFHIAGL</sequence>
<dbReference type="Gene3D" id="3.40.309.10">
    <property type="entry name" value="Aldehyde Dehydrogenase, Chain A, domain 2"/>
    <property type="match status" value="1"/>
</dbReference>